<reference evidence="9" key="1">
    <citation type="journal article" date="2015" name="Genome Announc.">
        <title>Draft Genome Sequence of Tolypothrix boutellei Strain VB521301.</title>
        <authorList>
            <person name="Chandrababunaidu M.M."/>
            <person name="Singh D."/>
            <person name="Sen D."/>
            <person name="Bhan S."/>
            <person name="Das S."/>
            <person name="Gupta A."/>
            <person name="Adhikary S.P."/>
            <person name="Tripathy S."/>
        </authorList>
    </citation>
    <scope>NUCLEOTIDE SEQUENCE</scope>
    <source>
        <strain evidence="9">VB521301</strain>
    </source>
</reference>
<organism evidence="9">
    <name type="scientific">Tolypothrix bouteillei VB521301</name>
    <dbReference type="NCBI Taxonomy" id="1479485"/>
    <lineage>
        <taxon>Bacteria</taxon>
        <taxon>Bacillati</taxon>
        <taxon>Cyanobacteriota</taxon>
        <taxon>Cyanophyceae</taxon>
        <taxon>Nostocales</taxon>
        <taxon>Tolypothrichaceae</taxon>
        <taxon>Tolypothrix</taxon>
    </lineage>
</organism>
<keyword evidence="2" id="KW-1277">Toxin-antitoxin system</keyword>
<proteinExistence type="inferred from homology"/>
<keyword evidence="5" id="KW-0378">Hydrolase</keyword>
<evidence type="ECO:0000313" key="10">
    <source>
        <dbReference type="Proteomes" id="UP000029738"/>
    </source>
</evidence>
<protein>
    <submittedName>
        <fullName evidence="8">Type II toxin-antitoxin system HicA family toxin</fullName>
    </submittedName>
</protein>
<keyword evidence="4" id="KW-0255">Endonuclease</keyword>
<sequence length="72" mass="8541">MPPFEAINRRDLIYYLKQLGFERPYSGKRHQFMIKDELRLIIPNPHEGDISKSLLSKILKQAQVSKDEWEAL</sequence>
<reference evidence="8" key="2">
    <citation type="submission" date="2019-11" db="EMBL/GenBank/DDBJ databases">
        <title>Improved Assembly of Tolypothrix boutellei genome.</title>
        <authorList>
            <person name="Sarangi A.N."/>
            <person name="Mukherjee M."/>
            <person name="Ghosh S."/>
            <person name="Singh D."/>
            <person name="Das A."/>
            <person name="Kant S."/>
            <person name="Prusty A."/>
            <person name="Tripathy S."/>
        </authorList>
    </citation>
    <scope>NUCLEOTIDE SEQUENCE</scope>
    <source>
        <strain evidence="8">VB521301</strain>
    </source>
</reference>
<evidence type="ECO:0000256" key="6">
    <source>
        <dbReference type="ARBA" id="ARBA00022884"/>
    </source>
</evidence>
<keyword evidence="7" id="KW-0346">Stress response</keyword>
<dbReference type="RefSeq" id="WP_038084275.1">
    <property type="nucleotide sequence ID" value="NZ_JHEG04000001.1"/>
</dbReference>
<dbReference type="Gene3D" id="3.30.920.30">
    <property type="entry name" value="Hypothetical protein"/>
    <property type="match status" value="1"/>
</dbReference>
<evidence type="ECO:0000256" key="1">
    <source>
        <dbReference type="ARBA" id="ARBA00006620"/>
    </source>
</evidence>
<dbReference type="InterPro" id="IPR012933">
    <property type="entry name" value="HicA_mRNA_interferase"/>
</dbReference>
<dbReference type="OrthoDB" id="7065165at2"/>
<comment type="similarity">
    <text evidence="1">Belongs to the HicA mRNA interferase family.</text>
</comment>
<dbReference type="Pfam" id="PF07927">
    <property type="entry name" value="HicA_toxin"/>
    <property type="match status" value="1"/>
</dbReference>
<evidence type="ECO:0000313" key="8">
    <source>
        <dbReference type="EMBL" id="KAF3884795.1"/>
    </source>
</evidence>
<dbReference type="STRING" id="1479485.DA73_0234400"/>
<evidence type="ECO:0000256" key="2">
    <source>
        <dbReference type="ARBA" id="ARBA00022649"/>
    </source>
</evidence>
<dbReference type="SUPFAM" id="SSF54786">
    <property type="entry name" value="YcfA/nrd intein domain"/>
    <property type="match status" value="1"/>
</dbReference>
<dbReference type="GO" id="GO:0003729">
    <property type="term" value="F:mRNA binding"/>
    <property type="evidence" value="ECO:0007669"/>
    <property type="project" value="InterPro"/>
</dbReference>
<dbReference type="Proteomes" id="UP000029738">
    <property type="component" value="Unassembled WGS sequence"/>
</dbReference>
<keyword evidence="3" id="KW-0540">Nuclease</keyword>
<dbReference type="GO" id="GO:0004519">
    <property type="term" value="F:endonuclease activity"/>
    <property type="evidence" value="ECO:0007669"/>
    <property type="project" value="UniProtKB-KW"/>
</dbReference>
<dbReference type="AlphaFoldDB" id="A0A0C1RAU9"/>
<evidence type="ECO:0000313" key="9">
    <source>
        <dbReference type="EMBL" id="KIE09425.1"/>
    </source>
</evidence>
<name>A0A0C1RAU9_9CYAN</name>
<evidence type="ECO:0000256" key="5">
    <source>
        <dbReference type="ARBA" id="ARBA00022801"/>
    </source>
</evidence>
<evidence type="ECO:0000256" key="4">
    <source>
        <dbReference type="ARBA" id="ARBA00022759"/>
    </source>
</evidence>
<dbReference type="InterPro" id="IPR038570">
    <property type="entry name" value="HicA_sf"/>
</dbReference>
<comment type="caution">
    <text evidence="9">The sequence shown here is derived from an EMBL/GenBank/DDBJ whole genome shotgun (WGS) entry which is preliminary data.</text>
</comment>
<keyword evidence="10" id="KW-1185">Reference proteome</keyword>
<dbReference type="GO" id="GO:0016787">
    <property type="term" value="F:hydrolase activity"/>
    <property type="evidence" value="ECO:0007669"/>
    <property type="project" value="UniProtKB-KW"/>
</dbReference>
<evidence type="ECO:0000256" key="3">
    <source>
        <dbReference type="ARBA" id="ARBA00022722"/>
    </source>
</evidence>
<keyword evidence="6" id="KW-0694">RNA-binding</keyword>
<dbReference type="EMBL" id="JHEG04000001">
    <property type="protein sequence ID" value="KAF3884795.1"/>
    <property type="molecule type" value="Genomic_DNA"/>
</dbReference>
<dbReference type="EMBL" id="JHEG02000058">
    <property type="protein sequence ID" value="KIE09425.1"/>
    <property type="molecule type" value="Genomic_DNA"/>
</dbReference>
<gene>
    <name evidence="9" type="ORF">DA73_0234400</name>
    <name evidence="8" type="ORF">DA73_0400004510</name>
</gene>
<evidence type="ECO:0000256" key="7">
    <source>
        <dbReference type="ARBA" id="ARBA00023016"/>
    </source>
</evidence>
<accession>A0A0C1RAU9</accession>